<keyword evidence="1" id="KW-0812">Transmembrane</keyword>
<name>A0A1H9E560_9BACT</name>
<dbReference type="OrthoDB" id="1494938at2"/>
<evidence type="ECO:0000313" key="2">
    <source>
        <dbReference type="EMBL" id="SEQ20048.1"/>
    </source>
</evidence>
<evidence type="ECO:0008006" key="4">
    <source>
        <dbReference type="Google" id="ProtNLM"/>
    </source>
</evidence>
<keyword evidence="3" id="KW-1185">Reference proteome</keyword>
<keyword evidence="1" id="KW-0472">Membrane</keyword>
<reference evidence="3" key="1">
    <citation type="submission" date="2016-10" db="EMBL/GenBank/DDBJ databases">
        <authorList>
            <person name="Varghese N."/>
            <person name="Submissions S."/>
        </authorList>
    </citation>
    <scope>NUCLEOTIDE SEQUENCE [LARGE SCALE GENOMIC DNA]</scope>
    <source>
        <strain evidence="3">DSM 24740</strain>
    </source>
</reference>
<proteinExistence type="predicted"/>
<feature type="transmembrane region" description="Helical" evidence="1">
    <location>
        <begin position="133"/>
        <end position="155"/>
    </location>
</feature>
<organism evidence="2 3">
    <name type="scientific">Neolewinella agarilytica</name>
    <dbReference type="NCBI Taxonomy" id="478744"/>
    <lineage>
        <taxon>Bacteria</taxon>
        <taxon>Pseudomonadati</taxon>
        <taxon>Bacteroidota</taxon>
        <taxon>Saprospiria</taxon>
        <taxon>Saprospirales</taxon>
        <taxon>Lewinellaceae</taxon>
        <taxon>Neolewinella</taxon>
    </lineage>
</organism>
<dbReference type="RefSeq" id="WP_090166973.1">
    <property type="nucleotide sequence ID" value="NZ_FOFB01000006.1"/>
</dbReference>
<dbReference type="Proteomes" id="UP000199021">
    <property type="component" value="Unassembled WGS sequence"/>
</dbReference>
<dbReference type="AlphaFoldDB" id="A0A1H9E560"/>
<keyword evidence="1" id="KW-1133">Transmembrane helix</keyword>
<dbReference type="InParanoid" id="A0A1H9E560"/>
<evidence type="ECO:0000256" key="1">
    <source>
        <dbReference type="SAM" id="Phobius"/>
    </source>
</evidence>
<evidence type="ECO:0000313" key="3">
    <source>
        <dbReference type="Proteomes" id="UP000199021"/>
    </source>
</evidence>
<dbReference type="STRING" id="478744.SAMN05444359_106231"/>
<sequence>MVYIFFPLILFGLVFWRFRQRYNAEFIRQRQITWPEAKPAFGVGELRVRKERGEEKKYYVSELDENYHLYTHGQRFTGKRLLPEAVMIKEGEQLAINQALNDKRETLMVKFNPDDPSDNMLSVGHPGLGWSKVLVYALFGVLIPVFMLYSIFAWMTDPSSWWSTIVFQSPAL</sequence>
<accession>A0A1H9E560</accession>
<protein>
    <recommendedName>
        <fullName evidence="4">DUF3592 domain-containing protein</fullName>
    </recommendedName>
</protein>
<gene>
    <name evidence="2" type="ORF">SAMN05444359_106231</name>
</gene>
<dbReference type="EMBL" id="FOFB01000006">
    <property type="protein sequence ID" value="SEQ20048.1"/>
    <property type="molecule type" value="Genomic_DNA"/>
</dbReference>